<protein>
    <submittedName>
        <fullName evidence="1">Uncharacterized protein</fullName>
    </submittedName>
</protein>
<dbReference type="Proteomes" id="UP000234752">
    <property type="component" value="Chromosome eg_1"/>
</dbReference>
<proteinExistence type="predicted"/>
<gene>
    <name evidence="1" type="ORF">C0V82_04455</name>
</gene>
<reference evidence="1 2" key="1">
    <citation type="submission" date="2017-12" db="EMBL/GenBank/DDBJ databases">
        <title>Genomes of bacteria within cyanobacterial aggregates.</title>
        <authorList>
            <person name="Cai H."/>
        </authorList>
    </citation>
    <scope>NUCLEOTIDE SEQUENCE [LARGE SCALE GENOMIC DNA]</scope>
    <source>
        <strain evidence="1 2">TH16</strain>
    </source>
</reference>
<evidence type="ECO:0000313" key="1">
    <source>
        <dbReference type="EMBL" id="AUN29561.1"/>
    </source>
</evidence>
<keyword evidence="2" id="KW-1185">Reference proteome</keyword>
<dbReference type="KEGG" id="ncb:C0V82_04455"/>
<dbReference type="EMBL" id="CP025611">
    <property type="protein sequence ID" value="AUN29561.1"/>
    <property type="molecule type" value="Genomic_DNA"/>
</dbReference>
<accession>A0A2K9N8T8</accession>
<dbReference type="AlphaFoldDB" id="A0A2K9N8T8"/>
<dbReference type="RefSeq" id="WP_102111286.1">
    <property type="nucleotide sequence ID" value="NZ_BMGN01000003.1"/>
</dbReference>
<sequence>MISHIDLDQNTAETLAKLQTLTGRSAGSILGGALDAELVRVEKEAIRAAILAGAAEADAGKFTALSVDEIFEIGIARAKQPATTGN</sequence>
<evidence type="ECO:0000313" key="2">
    <source>
        <dbReference type="Proteomes" id="UP000234752"/>
    </source>
</evidence>
<organism evidence="1 2">
    <name type="scientific">Niveispirillum cyanobacteriorum</name>
    <dbReference type="NCBI Taxonomy" id="1612173"/>
    <lineage>
        <taxon>Bacteria</taxon>
        <taxon>Pseudomonadati</taxon>
        <taxon>Pseudomonadota</taxon>
        <taxon>Alphaproteobacteria</taxon>
        <taxon>Rhodospirillales</taxon>
        <taxon>Azospirillaceae</taxon>
        <taxon>Niveispirillum</taxon>
    </lineage>
</organism>
<name>A0A2K9N8T8_9PROT</name>